<dbReference type="PANTHER" id="PTHR14593">
    <property type="entry name" value="WD REPEAT-CONTAINING PROTEIN 11"/>
    <property type="match status" value="1"/>
</dbReference>
<evidence type="ECO:0000313" key="2">
    <source>
        <dbReference type="EMBL" id="CAG2205680.1"/>
    </source>
</evidence>
<dbReference type="Proteomes" id="UP000683360">
    <property type="component" value="Unassembled WGS sequence"/>
</dbReference>
<accession>A0A8S3RFC7</accession>
<dbReference type="EMBL" id="CAJPWZ010001029">
    <property type="protein sequence ID" value="CAG2205680.1"/>
    <property type="molecule type" value="Genomic_DNA"/>
</dbReference>
<dbReference type="AlphaFoldDB" id="A0A8S3RFC7"/>
<proteinExistence type="predicted"/>
<keyword evidence="3" id="KW-1185">Reference proteome</keyword>
<evidence type="ECO:0000313" key="3">
    <source>
        <dbReference type="Proteomes" id="UP000683360"/>
    </source>
</evidence>
<dbReference type="SUPFAM" id="SSF50978">
    <property type="entry name" value="WD40 repeat-like"/>
    <property type="match status" value="1"/>
</dbReference>
<dbReference type="OrthoDB" id="1291858at2759"/>
<organism evidence="2 3">
    <name type="scientific">Mytilus edulis</name>
    <name type="common">Blue mussel</name>
    <dbReference type="NCBI Taxonomy" id="6550"/>
    <lineage>
        <taxon>Eukaryota</taxon>
        <taxon>Metazoa</taxon>
        <taxon>Spiralia</taxon>
        <taxon>Lophotrochozoa</taxon>
        <taxon>Mollusca</taxon>
        <taxon>Bivalvia</taxon>
        <taxon>Autobranchia</taxon>
        <taxon>Pteriomorphia</taxon>
        <taxon>Mytilida</taxon>
        <taxon>Mytiloidea</taxon>
        <taxon>Mytilidae</taxon>
        <taxon>Mytilinae</taxon>
        <taxon>Mytilus</taxon>
    </lineage>
</organism>
<dbReference type="Gene3D" id="2.130.10.10">
    <property type="entry name" value="YVTN repeat-like/Quinoprotein amine dehydrogenase"/>
    <property type="match status" value="1"/>
</dbReference>
<dbReference type="InterPro" id="IPR036322">
    <property type="entry name" value="WD40_repeat_dom_sf"/>
</dbReference>
<gene>
    <name evidence="2" type="ORF">MEDL_20094</name>
</gene>
<protein>
    <submittedName>
        <fullName evidence="2">WDR11</fullName>
    </submittedName>
</protein>
<dbReference type="PANTHER" id="PTHR14593:SF5">
    <property type="entry name" value="WD REPEAT-CONTAINING PROTEIN 11"/>
    <property type="match status" value="1"/>
</dbReference>
<dbReference type="InterPro" id="IPR015943">
    <property type="entry name" value="WD40/YVTN_repeat-like_dom_sf"/>
</dbReference>
<name>A0A8S3RFC7_MYTED</name>
<dbReference type="InterPro" id="IPR057854">
    <property type="entry name" value="TPR_WDR11"/>
</dbReference>
<dbReference type="GO" id="GO:0005737">
    <property type="term" value="C:cytoplasm"/>
    <property type="evidence" value="ECO:0007669"/>
    <property type="project" value="TreeGrafter"/>
</dbReference>
<dbReference type="InterPro" id="IPR039694">
    <property type="entry name" value="WDR11"/>
</dbReference>
<comment type="caution">
    <text evidence="2">The sequence shown here is derived from an EMBL/GenBank/DDBJ whole genome shotgun (WGS) entry which is preliminary data.</text>
</comment>
<feature type="domain" description="WDR11 TPR" evidence="1">
    <location>
        <begin position="286"/>
        <end position="478"/>
    </location>
</feature>
<dbReference type="Pfam" id="PF23753">
    <property type="entry name" value="TPR_WDR11"/>
    <property type="match status" value="1"/>
</dbReference>
<sequence length="534" mass="61000">MFSKTNIGTIKCIAWKGDNIVFGDQDGQVSVWDLKLKTQRTIHTRRGWIKRIRFAPGRGNTKFGVLYLDGMDIFELKEGKLEMLSSLKSPKEIAKIIDIDWAGSDRPVIATNDGCVIVFDILLKLSHCKIEDLELPDNLFSPHILPSKGALLMKYFLHHQPWSDKYTFKIEAGGLREEDAKLVEDINRQFSLIDRDLADYLPVCKFGVAERCLLVASYYCEDKNRKRMTKEDNQASSGDRFVPQTPAYKETNDLVVLDNPEEQEKKFQEKQLYGCHPLESYFDTICDNLSYKKYQLDRVALHDSKRATYDHTKKCAENYVMLGQTDRAVQLFLETEPDNNIYYTDCLRACLVASIRFSGASQSTIKLVATNLIANGKLTEGVQLLCLINKGLDACRYLQTYSEWDLAVWLAKSTLSYSEFAEVMKRWVDHLCSPHVNQKSKAVLVQLSLGQFSKVLEMLYGMRQFNRAACFAEACTQFGLLDKSDDTVSLVEAVYLEYARLLSNLGYREAAEHYCTKAGEKGEQFLKEVKILFT</sequence>
<reference evidence="2" key="1">
    <citation type="submission" date="2021-03" db="EMBL/GenBank/DDBJ databases">
        <authorList>
            <person name="Bekaert M."/>
        </authorList>
    </citation>
    <scope>NUCLEOTIDE SEQUENCE</scope>
</reference>
<evidence type="ECO:0000259" key="1">
    <source>
        <dbReference type="Pfam" id="PF23753"/>
    </source>
</evidence>